<keyword evidence="1" id="KW-0234">DNA repair</keyword>
<dbReference type="GO" id="GO:0005524">
    <property type="term" value="F:ATP binding"/>
    <property type="evidence" value="ECO:0007669"/>
    <property type="project" value="UniProtKB-KW"/>
</dbReference>
<comment type="catalytic activity">
    <reaction evidence="1">
        <text>ATP + H2O = ADP + phosphate + H(+)</text>
        <dbReference type="Rhea" id="RHEA:13065"/>
        <dbReference type="ChEBI" id="CHEBI:15377"/>
        <dbReference type="ChEBI" id="CHEBI:15378"/>
        <dbReference type="ChEBI" id="CHEBI:30616"/>
        <dbReference type="ChEBI" id="CHEBI:43474"/>
        <dbReference type="ChEBI" id="CHEBI:456216"/>
        <dbReference type="EC" id="5.6.2.3"/>
    </reaction>
</comment>
<evidence type="ECO:0000259" key="3">
    <source>
        <dbReference type="Pfam" id="PF05970"/>
    </source>
</evidence>
<dbReference type="SUPFAM" id="SSF52540">
    <property type="entry name" value="P-loop containing nucleoside triphosphate hydrolases"/>
    <property type="match status" value="1"/>
</dbReference>
<keyword evidence="1" id="KW-0067">ATP-binding</keyword>
<organism evidence="5 6">
    <name type="scientific">Eragrostis curvula</name>
    <name type="common">weeping love grass</name>
    <dbReference type="NCBI Taxonomy" id="38414"/>
    <lineage>
        <taxon>Eukaryota</taxon>
        <taxon>Viridiplantae</taxon>
        <taxon>Streptophyta</taxon>
        <taxon>Embryophyta</taxon>
        <taxon>Tracheophyta</taxon>
        <taxon>Spermatophyta</taxon>
        <taxon>Magnoliopsida</taxon>
        <taxon>Liliopsida</taxon>
        <taxon>Poales</taxon>
        <taxon>Poaceae</taxon>
        <taxon>PACMAD clade</taxon>
        <taxon>Chloridoideae</taxon>
        <taxon>Eragrostideae</taxon>
        <taxon>Eragrostidinae</taxon>
        <taxon>Eragrostis</taxon>
    </lineage>
</organism>
<evidence type="ECO:0000313" key="5">
    <source>
        <dbReference type="EMBL" id="TVU44908.1"/>
    </source>
</evidence>
<dbReference type="OrthoDB" id="677382at2759"/>
<keyword evidence="6" id="KW-1185">Reference proteome</keyword>
<name>A0A5J9W9T4_9POAL</name>
<dbReference type="InterPro" id="IPR027417">
    <property type="entry name" value="P-loop_NTPase"/>
</dbReference>
<feature type="region of interest" description="Disordered" evidence="2">
    <location>
        <begin position="1"/>
        <end position="20"/>
    </location>
</feature>
<feature type="compositionally biased region" description="Basic and acidic residues" evidence="2">
    <location>
        <begin position="1"/>
        <end position="12"/>
    </location>
</feature>
<dbReference type="Pfam" id="PF05970">
    <property type="entry name" value="PIF1"/>
    <property type="match status" value="1"/>
</dbReference>
<dbReference type="GO" id="GO:0000723">
    <property type="term" value="P:telomere maintenance"/>
    <property type="evidence" value="ECO:0007669"/>
    <property type="project" value="InterPro"/>
</dbReference>
<dbReference type="Gene3D" id="3.40.50.300">
    <property type="entry name" value="P-loop containing nucleotide triphosphate hydrolases"/>
    <property type="match status" value="1"/>
</dbReference>
<comment type="similarity">
    <text evidence="1">Belongs to the helicase family.</text>
</comment>
<keyword evidence="1" id="KW-0227">DNA damage</keyword>
<dbReference type="GO" id="GO:0016887">
    <property type="term" value="F:ATP hydrolysis activity"/>
    <property type="evidence" value="ECO:0007669"/>
    <property type="project" value="RHEA"/>
</dbReference>
<dbReference type="PANTHER" id="PTHR10492">
    <property type="match status" value="1"/>
</dbReference>
<dbReference type="Proteomes" id="UP000324897">
    <property type="component" value="Chromosome 5"/>
</dbReference>
<reference evidence="5 6" key="1">
    <citation type="journal article" date="2019" name="Sci. Rep.">
        <title>A high-quality genome of Eragrostis curvula grass provides insights into Poaceae evolution and supports new strategies to enhance forage quality.</title>
        <authorList>
            <person name="Carballo J."/>
            <person name="Santos B.A.C.M."/>
            <person name="Zappacosta D."/>
            <person name="Garbus I."/>
            <person name="Selva J.P."/>
            <person name="Gallo C.A."/>
            <person name="Diaz A."/>
            <person name="Albertini E."/>
            <person name="Caccamo M."/>
            <person name="Echenique V."/>
        </authorList>
    </citation>
    <scope>NUCLEOTIDE SEQUENCE [LARGE SCALE GENOMIC DNA]</scope>
    <source>
        <strain evidence="6">cv. Victoria</strain>
        <tissue evidence="5">Leaf</tissue>
    </source>
</reference>
<proteinExistence type="inferred from homology"/>
<dbReference type="Gramene" id="TVU44908">
    <property type="protein sequence ID" value="TVU44908"/>
    <property type="gene ID" value="EJB05_04371"/>
</dbReference>
<dbReference type="EMBL" id="RWGY01000004">
    <property type="protein sequence ID" value="TVU44908.1"/>
    <property type="molecule type" value="Genomic_DNA"/>
</dbReference>
<keyword evidence="1" id="KW-0347">Helicase</keyword>
<keyword evidence="1" id="KW-0233">DNA recombination</keyword>
<accession>A0A5J9W9T4</accession>
<gene>
    <name evidence="5" type="ORF">EJB05_04371</name>
</gene>
<dbReference type="GO" id="GO:0006281">
    <property type="term" value="P:DNA repair"/>
    <property type="evidence" value="ECO:0007669"/>
    <property type="project" value="UniProtKB-KW"/>
</dbReference>
<keyword evidence="1" id="KW-0547">Nucleotide-binding</keyword>
<dbReference type="Pfam" id="PF14214">
    <property type="entry name" value="Helitron_like_N"/>
    <property type="match status" value="1"/>
</dbReference>
<protein>
    <recommendedName>
        <fullName evidence="1">ATP-dependent DNA helicase</fullName>
        <ecNumber evidence="1">5.6.2.3</ecNumber>
    </recommendedName>
</protein>
<evidence type="ECO:0000259" key="4">
    <source>
        <dbReference type="Pfam" id="PF14214"/>
    </source>
</evidence>
<feature type="domain" description="Helitron helicase-like" evidence="4">
    <location>
        <begin position="610"/>
        <end position="795"/>
    </location>
</feature>
<dbReference type="GO" id="GO:0043139">
    <property type="term" value="F:5'-3' DNA helicase activity"/>
    <property type="evidence" value="ECO:0007669"/>
    <property type="project" value="UniProtKB-EC"/>
</dbReference>
<dbReference type="GO" id="GO:0006310">
    <property type="term" value="P:DNA recombination"/>
    <property type="evidence" value="ECO:0007669"/>
    <property type="project" value="UniProtKB-KW"/>
</dbReference>
<dbReference type="PANTHER" id="PTHR10492:SF57">
    <property type="entry name" value="ATP-DEPENDENT DNA HELICASE"/>
    <property type="match status" value="1"/>
</dbReference>
<dbReference type="InterPro" id="IPR025476">
    <property type="entry name" value="Helitron_helicase-like"/>
</dbReference>
<evidence type="ECO:0000256" key="1">
    <source>
        <dbReference type="RuleBase" id="RU363044"/>
    </source>
</evidence>
<sequence>MDGHRGKRRLDSADDAEGQGELSVMGSDLQSLGGLNYKPRCVPAHEGPGFRVPSRQKASRRLMFVPDDASSLPAARALANEESAACADEQQTADGLLPTHCGVFFLCFPGPSLSLTAEARRNRKAYMDARRPTGLRVVDRSYSSPSVQGCANNGIQLNLLSPVVPLRHVMWISCAWLRVLLLARRKRKAFMLATKPPGSFSYCHGVAHVTPWFGYTLLRVHLSMCFDMTFQARQMQAANDPTPRLLPVEMMQTCLSHQPADIASLKCMVVSLEFCLKDLELYNYGAGIMAEKLIPHTRHECSTSLLDTNTRYQSTIFTPLYLGGPTQTCQYCGARFCSEERVRGVGSVASPVYNKCCKGGSIFLPPYRPPPEPLLSLLNGQDQALSRHFYDNIRRYNAMFAMTSMGVKVIESINDGRGPYVFKISGQLCHRIGSLIPPPDKRPEYCQLYIFDTVNEVRNRMAVAAYDASHFKPNEAVVRSLVDMFDTYNPIVKLFRTARNRLSDQPNDHYFIKLFAAPSEHGNVYSAPVASEVVGLVVNDLGTTDEGRDLVVEDHASQLQRVKETHCKFMAMQYPILFPYGEDGFHENLKYRRCHRSNSIKRKDVTMLEYFAYRLHDRAEDFNTPLRCKRLTQSYEVDAFCCVEHGRLSHYRTKSFQLKYRTCKYKALVQAVSSGVTEASSAGQRVILPSSCVGTPRYYYQNYQDCVALCRRFGCPDLFITFTCNAAWPEIQDALSPIPGQHPSDRPDIVDRVFEMKLKIFMDDIIKKKFFGPITGVVYTIEFQKRGLPHVHLILWLQKDKPLDADQIDTFISAQLPDQSIDPIGFDVVSKFMIHGPCGTLNPSSPCMADGECTKFYPKEFCDKTTVLSNGHIRYARPENGITTDKNDVNIDNRFVVPQNVDLLVKYQAHINVEAVNRDAWRLLEFDIHHTNPAVERLPVHLPLENNVLYTEEDYLEEVIENSRNAVTKLTAWFEANRSSLPHASEFTYVEFPEHFTWHADSKYWAPRHNNRPKVGRIANVAPNQGEPFYLRMLLHIVKGARYYSDLRTVAGQKHQTFHAACEALGLLGDDREWSQAMTDASYWALPYELRELFVTLLLFSQVTNPAKLFDEFAHLMGDDIRYRINKLSSGISIPSLEQYIRSHVLLELEKLLKNAGYILAHFHLPQPEHVSPDFENRLIIDELAYASSDTMVKATSQIGQLNANQKYIFDAIVHSVLNNHGDTFFVYGYGGTGKTFLWNALLNSIRSQGKIALAVASSGIAALLLPGGRTPHSRFKIPLNIHEHSVCSIRKHTHLSGLIEQTSLIIWDEAPVNHKHCFEALDRTLRDIMSSANHDSANKQFGGITVVLGGDFRQTLPVIPNAKKQEILAASITRSYLWHRCKLLQLTENMRLKSPTLSPSDRIELEQFAQWLLSIGDGTVPGTPTDKPNTNWVQVPEYLLLPPEQRNLDGLISFVYRSEPHVTDTADYLCERAILAPTNEVAATINEQIIKQIATDEMSYYSCDSIDDSTPNYCNTESLYPTEFLNTIQMSGLPDHCYSLKWVFP</sequence>
<keyword evidence="1" id="KW-0378">Hydrolase</keyword>
<evidence type="ECO:0000256" key="2">
    <source>
        <dbReference type="SAM" id="MobiDB-lite"/>
    </source>
</evidence>
<dbReference type="EC" id="5.6.2.3" evidence="1"/>
<comment type="cofactor">
    <cofactor evidence="1">
        <name>Mg(2+)</name>
        <dbReference type="ChEBI" id="CHEBI:18420"/>
    </cofactor>
</comment>
<comment type="caution">
    <text evidence="5">The sequence shown here is derived from an EMBL/GenBank/DDBJ whole genome shotgun (WGS) entry which is preliminary data.</text>
</comment>
<dbReference type="InterPro" id="IPR010285">
    <property type="entry name" value="DNA_helicase_pif1-like_DEAD"/>
</dbReference>
<feature type="domain" description="DNA helicase Pif1-like DEAD-box helicase" evidence="3">
    <location>
        <begin position="1201"/>
        <end position="1422"/>
    </location>
</feature>
<evidence type="ECO:0000313" key="6">
    <source>
        <dbReference type="Proteomes" id="UP000324897"/>
    </source>
</evidence>